<dbReference type="InterPro" id="IPR000299">
    <property type="entry name" value="FERM_domain"/>
</dbReference>
<organism evidence="18 19">
    <name type="scientific">Tigriopus californicus</name>
    <name type="common">Marine copepod</name>
    <dbReference type="NCBI Taxonomy" id="6832"/>
    <lineage>
        <taxon>Eukaryota</taxon>
        <taxon>Metazoa</taxon>
        <taxon>Ecdysozoa</taxon>
        <taxon>Arthropoda</taxon>
        <taxon>Crustacea</taxon>
        <taxon>Multicrustacea</taxon>
        <taxon>Hexanauplia</taxon>
        <taxon>Copepoda</taxon>
        <taxon>Harpacticoida</taxon>
        <taxon>Harpacticidae</taxon>
        <taxon>Tigriopus</taxon>
    </lineage>
</organism>
<evidence type="ECO:0000256" key="3">
    <source>
        <dbReference type="ARBA" id="ARBA00022443"/>
    </source>
</evidence>
<dbReference type="InterPro" id="IPR019748">
    <property type="entry name" value="FERM_central"/>
</dbReference>
<dbReference type="Gene3D" id="1.20.80.10">
    <property type="match status" value="2"/>
</dbReference>
<dbReference type="GO" id="GO:0016461">
    <property type="term" value="C:unconventional myosin complex"/>
    <property type="evidence" value="ECO:0007669"/>
    <property type="project" value="UniProtKB-ARBA"/>
</dbReference>
<dbReference type="InterPro" id="IPR027417">
    <property type="entry name" value="P-loop_NTPase"/>
</dbReference>
<dbReference type="Pfam" id="PF21989">
    <property type="entry name" value="RA_2"/>
    <property type="match status" value="2"/>
</dbReference>
<feature type="binding site" evidence="12">
    <location>
        <begin position="156"/>
        <end position="163"/>
    </location>
    <ligand>
        <name>ATP</name>
        <dbReference type="ChEBI" id="CHEBI:30616"/>
    </ligand>
</feature>
<dbReference type="SUPFAM" id="SSF50729">
    <property type="entry name" value="PH domain-like"/>
    <property type="match status" value="1"/>
</dbReference>
<evidence type="ECO:0000259" key="17">
    <source>
        <dbReference type="PROSITE" id="PS51456"/>
    </source>
</evidence>
<dbReference type="InterPro" id="IPR014352">
    <property type="entry name" value="FERM/acyl-CoA-bd_prot_sf"/>
</dbReference>
<proteinExistence type="inferred from homology"/>
<dbReference type="InterPro" id="IPR000048">
    <property type="entry name" value="IQ_motif_EF-hand-BS"/>
</dbReference>
<evidence type="ECO:0000259" key="16">
    <source>
        <dbReference type="PROSITE" id="PS51016"/>
    </source>
</evidence>
<keyword evidence="10 12" id="KW-0009">Actin-binding</keyword>
<evidence type="ECO:0000256" key="4">
    <source>
        <dbReference type="ARBA" id="ARBA00022490"/>
    </source>
</evidence>
<dbReference type="SMART" id="SM00139">
    <property type="entry name" value="MyTH4"/>
    <property type="match status" value="2"/>
</dbReference>
<dbReference type="GO" id="GO:0003779">
    <property type="term" value="F:actin binding"/>
    <property type="evidence" value="ECO:0007669"/>
    <property type="project" value="UniProtKB-KW"/>
</dbReference>
<dbReference type="CDD" id="cd01381">
    <property type="entry name" value="MYSc_Myo7"/>
    <property type="match status" value="1"/>
</dbReference>
<dbReference type="STRING" id="6832.A0A553NPF4"/>
<evidence type="ECO:0000259" key="15">
    <source>
        <dbReference type="PROSITE" id="PS50057"/>
    </source>
</evidence>
<dbReference type="SMART" id="SM00326">
    <property type="entry name" value="SH3"/>
    <property type="match status" value="1"/>
</dbReference>
<dbReference type="FunFam" id="2.30.29.30:FF:000075">
    <property type="entry name" value="unconventional myosin-VIIa"/>
    <property type="match status" value="1"/>
</dbReference>
<dbReference type="GO" id="GO:0009888">
    <property type="term" value="P:tissue development"/>
    <property type="evidence" value="ECO:0007669"/>
    <property type="project" value="UniProtKB-ARBA"/>
</dbReference>
<evidence type="ECO:0000256" key="10">
    <source>
        <dbReference type="ARBA" id="ARBA00023203"/>
    </source>
</evidence>
<dbReference type="Gene3D" id="3.10.20.90">
    <property type="entry name" value="Phosphatidylinositol 3-kinase Catalytic Subunit, Chain A, domain 1"/>
    <property type="match status" value="2"/>
</dbReference>
<keyword evidence="8 12" id="KW-0518">Myosin</keyword>
<protein>
    <recommendedName>
        <fullName evidence="20">Myosin-VIIa</fullName>
    </recommendedName>
</protein>
<dbReference type="PANTHER" id="PTHR22692">
    <property type="entry name" value="MYOSIN VII, XV"/>
    <property type="match status" value="1"/>
</dbReference>
<dbReference type="Gene3D" id="1.25.40.530">
    <property type="entry name" value="MyTH4 domain"/>
    <property type="match status" value="2"/>
</dbReference>
<gene>
    <name evidence="18" type="ORF">TCAL_11762</name>
</gene>
<dbReference type="Pfam" id="PF00784">
    <property type="entry name" value="MyTH4"/>
    <property type="match status" value="2"/>
</dbReference>
<reference evidence="18 19" key="1">
    <citation type="journal article" date="2018" name="Nat. Ecol. Evol.">
        <title>Genomic signatures of mitonuclear coevolution across populations of Tigriopus californicus.</title>
        <authorList>
            <person name="Barreto F.S."/>
            <person name="Watson E.T."/>
            <person name="Lima T.G."/>
            <person name="Willett C.S."/>
            <person name="Edmands S."/>
            <person name="Li W."/>
            <person name="Burton R.S."/>
        </authorList>
    </citation>
    <scope>NUCLEOTIDE SEQUENCE [LARGE SCALE GENOMIC DNA]</scope>
    <source>
        <strain evidence="18 19">San Diego</strain>
    </source>
</reference>
<feature type="domain" description="FERM" evidence="15">
    <location>
        <begin position="1257"/>
        <end position="1566"/>
    </location>
</feature>
<dbReference type="FunFam" id="1.10.10.820:FF:000001">
    <property type="entry name" value="Myosin heavy chain"/>
    <property type="match status" value="1"/>
</dbReference>
<dbReference type="FunFam" id="1.20.80.10:FF:000012">
    <property type="entry name" value="Myosin VIIA"/>
    <property type="match status" value="1"/>
</dbReference>
<dbReference type="GO" id="GO:0009887">
    <property type="term" value="P:animal organ morphogenesis"/>
    <property type="evidence" value="ECO:0007669"/>
    <property type="project" value="UniProtKB-ARBA"/>
</dbReference>
<keyword evidence="3 11" id="KW-0728">SH3 domain</keyword>
<dbReference type="GO" id="GO:0007423">
    <property type="term" value="P:sensory organ development"/>
    <property type="evidence" value="ECO:0007669"/>
    <property type="project" value="UniProtKB-ARBA"/>
</dbReference>
<dbReference type="GO" id="GO:0045177">
    <property type="term" value="C:apical part of cell"/>
    <property type="evidence" value="ECO:0007669"/>
    <property type="project" value="UniProtKB-ARBA"/>
</dbReference>
<evidence type="ECO:0000259" key="14">
    <source>
        <dbReference type="PROSITE" id="PS50002"/>
    </source>
</evidence>
<dbReference type="GO" id="GO:0003774">
    <property type="term" value="F:cytoskeletal motor activity"/>
    <property type="evidence" value="ECO:0007669"/>
    <property type="project" value="UniProtKB-UniRule"/>
</dbReference>
<dbReference type="InterPro" id="IPR029071">
    <property type="entry name" value="Ubiquitin-like_domsf"/>
</dbReference>
<dbReference type="PROSITE" id="PS51016">
    <property type="entry name" value="MYTH4"/>
    <property type="match status" value="2"/>
</dbReference>
<dbReference type="Gene3D" id="2.30.29.30">
    <property type="entry name" value="Pleckstrin-homology domain (PH domain)/Phosphotyrosine-binding domain (PTB)"/>
    <property type="match status" value="2"/>
</dbReference>
<dbReference type="GO" id="GO:0007605">
    <property type="term" value="P:sensory perception of sound"/>
    <property type="evidence" value="ECO:0007669"/>
    <property type="project" value="UniProtKB-ARBA"/>
</dbReference>
<dbReference type="GO" id="GO:0005902">
    <property type="term" value="C:microvillus"/>
    <property type="evidence" value="ECO:0007669"/>
    <property type="project" value="UniProtKB-ARBA"/>
</dbReference>
<evidence type="ECO:0000256" key="1">
    <source>
        <dbReference type="ARBA" id="ARBA00004496"/>
    </source>
</evidence>
<dbReference type="PANTHER" id="PTHR22692:SF33">
    <property type="entry name" value="MYOSIN"/>
    <property type="match status" value="1"/>
</dbReference>
<evidence type="ECO:0000256" key="2">
    <source>
        <dbReference type="ARBA" id="ARBA00008314"/>
    </source>
</evidence>
<dbReference type="CDD" id="cd13198">
    <property type="entry name" value="FERM_C1_MyoVII"/>
    <property type="match status" value="1"/>
</dbReference>
<dbReference type="CDD" id="cd17093">
    <property type="entry name" value="FERM2_F1_Myosin-VII"/>
    <property type="match status" value="1"/>
</dbReference>
<feature type="domain" description="MyTH4" evidence="16">
    <location>
        <begin position="1709"/>
        <end position="1857"/>
    </location>
</feature>
<dbReference type="InterPro" id="IPR001609">
    <property type="entry name" value="Myosin_head_motor_dom-like"/>
</dbReference>
<dbReference type="PROSITE" id="PS50002">
    <property type="entry name" value="SH3"/>
    <property type="match status" value="1"/>
</dbReference>
<dbReference type="GO" id="GO:0071944">
    <property type="term" value="C:cell periphery"/>
    <property type="evidence" value="ECO:0007669"/>
    <property type="project" value="UniProtKB-ARBA"/>
</dbReference>
<dbReference type="SMART" id="SM00242">
    <property type="entry name" value="MYSc"/>
    <property type="match status" value="1"/>
</dbReference>
<keyword evidence="9 12" id="KW-0505">Motor protein</keyword>
<dbReference type="InterPro" id="IPR001452">
    <property type="entry name" value="SH3_domain"/>
</dbReference>
<dbReference type="InterPro" id="IPR002404">
    <property type="entry name" value="IRS_PTB"/>
</dbReference>
<dbReference type="InterPro" id="IPR036028">
    <property type="entry name" value="SH3-like_dom_sf"/>
</dbReference>
<dbReference type="FunFam" id="3.10.20.90:FF:000036">
    <property type="entry name" value="Unconventional myosin-VIIa"/>
    <property type="match status" value="1"/>
</dbReference>
<feature type="region of interest" description="Actin-binding" evidence="12">
    <location>
        <begin position="615"/>
        <end position="637"/>
    </location>
</feature>
<dbReference type="InterPro" id="IPR041793">
    <property type="entry name" value="MyoVII_FERM_C1"/>
</dbReference>
<comment type="caution">
    <text evidence="18">The sequence shown here is derived from an EMBL/GenBank/DDBJ whole genome shotgun (WGS) entry which is preliminary data.</text>
</comment>
<evidence type="ECO:0000256" key="8">
    <source>
        <dbReference type="ARBA" id="ARBA00023123"/>
    </source>
</evidence>
<dbReference type="Pfam" id="PF00063">
    <property type="entry name" value="Myosin_head"/>
    <property type="match status" value="1"/>
</dbReference>
<dbReference type="SUPFAM" id="SSF52540">
    <property type="entry name" value="P-loop containing nucleoside triphosphate hydrolases"/>
    <property type="match status" value="2"/>
</dbReference>
<dbReference type="CDD" id="cd13199">
    <property type="entry name" value="FERM_C2_MyoVII"/>
    <property type="match status" value="1"/>
</dbReference>
<dbReference type="PRINTS" id="PR00193">
    <property type="entry name" value="MYOSINHEAVY"/>
</dbReference>
<dbReference type="InterPro" id="IPR036961">
    <property type="entry name" value="Kinesin_motor_dom_sf"/>
</dbReference>
<dbReference type="Pfam" id="PF24123">
    <property type="entry name" value="Myosin_VII_N"/>
    <property type="match status" value="1"/>
</dbReference>
<dbReference type="FunFam" id="3.10.20.90:FF:000051">
    <property type="entry name" value="Unconventional myosin-VIIa"/>
    <property type="match status" value="1"/>
</dbReference>
<dbReference type="PROSITE" id="PS51456">
    <property type="entry name" value="MYOSIN_MOTOR"/>
    <property type="match status" value="1"/>
</dbReference>
<evidence type="ECO:0000256" key="13">
    <source>
        <dbReference type="SAM" id="Coils"/>
    </source>
</evidence>
<keyword evidence="4" id="KW-0963">Cytoplasm</keyword>
<comment type="subcellular location">
    <subcellularLocation>
        <location evidence="1">Cytoplasm</location>
    </subcellularLocation>
</comment>
<dbReference type="SUPFAM" id="SSF54236">
    <property type="entry name" value="Ubiquitin-like"/>
    <property type="match status" value="2"/>
</dbReference>
<keyword evidence="7 12" id="KW-0067">ATP-binding</keyword>
<dbReference type="InterPro" id="IPR035963">
    <property type="entry name" value="FERM_2"/>
</dbReference>
<feature type="domain" description="SH3" evidence="14">
    <location>
        <begin position="1564"/>
        <end position="1633"/>
    </location>
</feature>
<dbReference type="Gene3D" id="6.20.240.20">
    <property type="match status" value="1"/>
</dbReference>
<dbReference type="Pfam" id="PF00612">
    <property type="entry name" value="IQ"/>
    <property type="match status" value="3"/>
</dbReference>
<name>A0A553NPF4_TIGCA</name>
<dbReference type="PROSITE" id="PS50057">
    <property type="entry name" value="FERM_3"/>
    <property type="match status" value="2"/>
</dbReference>
<evidence type="ECO:0000256" key="12">
    <source>
        <dbReference type="PROSITE-ProRule" id="PRU00782"/>
    </source>
</evidence>
<dbReference type="Gene3D" id="3.40.850.10">
    <property type="entry name" value="Kinesin motor domain"/>
    <property type="match status" value="1"/>
</dbReference>
<comment type="similarity">
    <text evidence="2 12">Belongs to the TRAFAC class myosin-kinesin ATPase superfamily. Myosin family.</text>
</comment>
<dbReference type="InterPro" id="IPR041794">
    <property type="entry name" value="MyoVII_FERM_C2"/>
</dbReference>
<dbReference type="Gene3D" id="1.20.5.190">
    <property type="match status" value="2"/>
</dbReference>
<keyword evidence="5" id="KW-0677">Repeat</keyword>
<accession>A0A553NPF4</accession>
<feature type="domain" description="FERM" evidence="15">
    <location>
        <begin position="1863"/>
        <end position="2166"/>
    </location>
</feature>
<dbReference type="SUPFAM" id="SSF47031">
    <property type="entry name" value="Second domain of FERM"/>
    <property type="match status" value="2"/>
</dbReference>
<dbReference type="InterPro" id="IPR000857">
    <property type="entry name" value="MyTH4_dom"/>
</dbReference>
<dbReference type="InterPro" id="IPR036106">
    <property type="entry name" value="MYSc_Myo7"/>
</dbReference>
<dbReference type="Pfam" id="PF21998">
    <property type="entry name" value="FERM_C1_MyoVII"/>
    <property type="match status" value="1"/>
</dbReference>
<dbReference type="EMBL" id="VCGU01000011">
    <property type="protein sequence ID" value="TRY67314.1"/>
    <property type="molecule type" value="Genomic_DNA"/>
</dbReference>
<keyword evidence="13" id="KW-0175">Coiled coil</keyword>
<evidence type="ECO:0000313" key="18">
    <source>
        <dbReference type="EMBL" id="TRY67314.1"/>
    </source>
</evidence>
<keyword evidence="6 12" id="KW-0547">Nucleotide-binding</keyword>
<dbReference type="GO" id="GO:0005524">
    <property type="term" value="F:ATP binding"/>
    <property type="evidence" value="ECO:0007669"/>
    <property type="project" value="UniProtKB-UniRule"/>
</dbReference>
<dbReference type="Gene3D" id="1.20.58.530">
    <property type="match status" value="1"/>
</dbReference>
<dbReference type="Gene3D" id="2.30.30.40">
    <property type="entry name" value="SH3 Domains"/>
    <property type="match status" value="1"/>
</dbReference>
<dbReference type="SMART" id="SM00015">
    <property type="entry name" value="IQ"/>
    <property type="match status" value="4"/>
</dbReference>
<dbReference type="Gene3D" id="1.10.10.820">
    <property type="match status" value="1"/>
</dbReference>
<sequence>MVIVTRGDYIWIEPVSRREFDVAIGARVISAEGRKIQVVDDDGNELWLTPERRIKAMHPTSVQGVEDMISLGDLHEAGILRNLLIRYNENLIYTYTGSILVAVNPYQILPIYTAEQIKLYKEKKIGELPPHIFAIGDNSYSLMRRTKQNQCIVISGESGAGKTESTKLILQYLAAISGKHSWIEQQILEANPILEAFGNAKTIRNDNSSRFGKYIDIIFNRNGVIEGAKIEQYLLEKSRIVNQMPEERNYHIFYCMLAGLSKEHKAKLELKDASHYKYLTGGGSTVCDGRDDAAEFADIRSAMKVLMMTDQEIWDILKILAALLHMGNIKYKGKVVDNLDATDIPDQSNVERVAAILGLDKQALIDALTSRTIFAQGETVVSTLNMHQSKDVRDAFSKGIYGRLFIHIVRKINTAVFKPDLKDSNERCSIGVLDIFGFENFESNSFEQFCINFANENLQQFFVQHIFKLEQEEYNLEAINWHHIEFVDNQEALDLIAIRPLNLMALIDEESKFPKGSDQTLLNKLHQRHGTNRNYLKPKSDINTSFGLNHFAGVVFYDTRSFLDKNRDTFSADLLQLIHVSKNRFLQQIFAGDLSMGSETRKRAPTLSSQFKKSLEMLMHTLGQCNPFFVRCVKPNEFKKPMMFDRELCCRQLRYSGMMETIRIRRAGYPIRHTFNEFVDRYRFLITGCPPAHKLRDCQGATSKICQAVLGKADYQLGRTKVFLKDAQDLFLEQERDRVLTRKILVLQRCIRGWYHRRRFLKMRAAAVVIQKNFRAYNGKKKYHQMRTGYMRLQALIRSRVLSHKFKHLRGHIVQLQARCRGYVVRKNFGRKMWAVIKIQSHVRKMIAQKQFRKLRVEYRARKAKEQEARELEKKYGKKKAIEIAEKHFQETIDDINRRENEEERFKVEMMRVNREKMKFAEIRADQPIDDSAVVDDMFGFLEDQKDSVSESQAPSAFRDLPAPKSIQNSDIIMGVPVTPEDHEDLSEYKFQKFAATYFQGQYSHQYARKPLKHSLLPLQTQGDQLAALALWITILRFMGDLPEPKFHMLENDNTSVMTKVTATLGRNFIKSKEFQEAQLMGMDPQNGTLNGDTAAVIKEKQRSIRHKLVSLTLKRKNKMGDEIKRKLQEEEYTADSYNSWLESRPTSNLEKLHFIIGHGILRAELRDEVYCQICKQLTSNPSKSSHARGWILLSLCVGCFAPSDNFVKHLRSFIRDGPPGYAPYCEERLKRTFNNGTRNQPPSWLELQATKSKKPLMLPITFMDGTTKTLLADSATTARELCNQLSDKIGLKDQFGFSLYIALFDKVSSLGSGGDHVMDAISQCEQYAKEQGAQERNAPWRLFFRKEIFSPWHDPTEDQVATNLIYQQNVRGVKFGEYRCEKEEDLAMIAAQQYYIEYGVDLNTERLFSLLPNYIPDYCLQRDNAMETWHQLIIQAYKKSYYIKDKVPVLKVKEDVVSYAKYKWPLLFSRFYEAFRYSGPNLPKNDVIIAVNWTGVYVVDDQEQVLLELSFPEITSVSSQKSSKAFAQTFTLVTVRSEEFTFQSPNAEDIRDLVVYFLEGLKKRSKFVVALQDYKAPAEGSSFLNLVRGDLILLDEENSGETVLNSGWCSGTCERTGDQGDFPVETVYVLPSMNRPPDDILALFTMDPSEHNRRLFPAQMNGIDPLEKPYTLEEYAVDHFRPPPKRTISKSLTISSARKTRGDELWRHSREPIKQPLLKKLMNKDEIREEACMIFHAMLKYMGDLPSRRTRTGNELTDQIFEGPLKHEILRDEVYCQIMKQLTDNRNRLSEERGWELMWLATGLFACSQALMKELSQFQRTRRHPIAVDSIQRLQKTLRHGQRKYPPHQVEVEAIQHKTTQIFHKVYFPDDTDEAFEVDSSTRAKDFCQSIAQRLNLRSSEGFSLFVKIADKVISVPEGDFFFDFVRHLTDWIKKARPTRDGSTPQFTYQVFFMKKLWTNTVPGKDRNADVIFHFHQELPKLLRGYHKCTKEEGCMLAAHIYRVKFAESKQELQSIPQMLRELIPTDLIKQMSAQDWKREIVKSYNQDSGMSPEDAKIAFLKIIYRWPTFGSAFFEVKQTTDPNYPELLLVAINKQGVSLIHPQTKDVLVTHPFTRISNWSSGNTYFHMTIGNLVRGSKLLCETSLGYKMDDLLTSYISLMLTNMNKQKSMRVK</sequence>
<dbReference type="FunFam" id="1.20.80.10:FF:000013">
    <property type="entry name" value="Unconventional myosin-VIIa"/>
    <property type="match status" value="1"/>
</dbReference>
<dbReference type="InterPro" id="IPR011993">
    <property type="entry name" value="PH-like_dom_sf"/>
</dbReference>
<dbReference type="GO" id="GO:0005737">
    <property type="term" value="C:cytoplasm"/>
    <property type="evidence" value="ECO:0007669"/>
    <property type="project" value="UniProtKB-SubCell"/>
</dbReference>
<evidence type="ECO:0000256" key="7">
    <source>
        <dbReference type="ARBA" id="ARBA00022840"/>
    </source>
</evidence>
<dbReference type="OMA" id="TGFQGRC"/>
<dbReference type="PROSITE" id="PS50096">
    <property type="entry name" value="IQ"/>
    <property type="match status" value="4"/>
</dbReference>
<dbReference type="InterPro" id="IPR057130">
    <property type="entry name" value="Myosin_VII_N"/>
</dbReference>
<feature type="coiled-coil region" evidence="13">
    <location>
        <begin position="855"/>
        <end position="916"/>
    </location>
</feature>
<dbReference type="SUPFAM" id="SSF50044">
    <property type="entry name" value="SH3-domain"/>
    <property type="match status" value="1"/>
</dbReference>
<dbReference type="InterPro" id="IPR051567">
    <property type="entry name" value="Unconventional_Myosin_ATPase"/>
</dbReference>
<dbReference type="CDD" id="cd14473">
    <property type="entry name" value="FERM_B-lobe"/>
    <property type="match status" value="2"/>
</dbReference>
<dbReference type="SMART" id="SM00295">
    <property type="entry name" value="B41"/>
    <property type="match status" value="2"/>
</dbReference>
<evidence type="ECO:0008006" key="20">
    <source>
        <dbReference type="Google" id="ProtNLM"/>
    </source>
</evidence>
<evidence type="ECO:0000256" key="5">
    <source>
        <dbReference type="ARBA" id="ARBA00022737"/>
    </source>
</evidence>
<dbReference type="Gene3D" id="1.20.120.720">
    <property type="entry name" value="Myosin VI head, motor domain, U50 subdomain"/>
    <property type="match status" value="1"/>
</dbReference>
<evidence type="ECO:0000313" key="19">
    <source>
        <dbReference type="Proteomes" id="UP000318571"/>
    </source>
</evidence>
<dbReference type="FunFam" id="2.30.29.30:FF:000079">
    <property type="entry name" value="unconventional myosin-VIIa"/>
    <property type="match status" value="1"/>
</dbReference>
<dbReference type="GO" id="GO:0030182">
    <property type="term" value="P:neuron differentiation"/>
    <property type="evidence" value="ECO:0007669"/>
    <property type="project" value="UniProtKB-ARBA"/>
</dbReference>
<feature type="domain" description="Myosin motor" evidence="17">
    <location>
        <begin position="63"/>
        <end position="737"/>
    </location>
</feature>
<dbReference type="InterPro" id="IPR038185">
    <property type="entry name" value="MyTH4_dom_sf"/>
</dbReference>
<dbReference type="InterPro" id="IPR019749">
    <property type="entry name" value="Band_41_domain"/>
</dbReference>
<dbReference type="Pfam" id="PF02174">
    <property type="entry name" value="IRS"/>
    <property type="match status" value="1"/>
</dbReference>
<evidence type="ECO:0000256" key="6">
    <source>
        <dbReference type="ARBA" id="ARBA00022741"/>
    </source>
</evidence>
<evidence type="ECO:0000256" key="9">
    <source>
        <dbReference type="ARBA" id="ARBA00023175"/>
    </source>
</evidence>
<evidence type="ECO:0000256" key="11">
    <source>
        <dbReference type="PROSITE-ProRule" id="PRU00192"/>
    </source>
</evidence>
<feature type="domain" description="MyTH4" evidence="16">
    <location>
        <begin position="1007"/>
        <end position="1252"/>
    </location>
</feature>
<keyword evidence="19" id="KW-1185">Reference proteome</keyword>
<dbReference type="Proteomes" id="UP000318571">
    <property type="component" value="Chromosome 4"/>
</dbReference>
<dbReference type="CDD" id="cd17092">
    <property type="entry name" value="FERM1_F1_Myosin-VII"/>
    <property type="match status" value="1"/>
</dbReference>